<dbReference type="AlphaFoldDB" id="A0A2V1DT09"/>
<keyword evidence="3" id="KW-1185">Reference proteome</keyword>
<dbReference type="InterPro" id="IPR052895">
    <property type="entry name" value="HetReg/Transcr_Mod"/>
</dbReference>
<dbReference type="STRING" id="97972.A0A2V1DT09"/>
<dbReference type="PANTHER" id="PTHR24148">
    <property type="entry name" value="ANKYRIN REPEAT DOMAIN-CONTAINING PROTEIN 39 HOMOLOG-RELATED"/>
    <property type="match status" value="1"/>
</dbReference>
<dbReference type="Pfam" id="PF06985">
    <property type="entry name" value="HET"/>
    <property type="match status" value="1"/>
</dbReference>
<proteinExistence type="predicted"/>
<feature type="non-terminal residue" evidence="2">
    <location>
        <position position="700"/>
    </location>
</feature>
<dbReference type="Pfam" id="PF26639">
    <property type="entry name" value="Het-6_barrel"/>
    <property type="match status" value="1"/>
</dbReference>
<sequence>GLYEALPTKSHVRVLSFHLPIDDKLPIQCTLRPARLEDEDLVFQALSYTWGDPFFRHWNEKPLPHAAPVPIICNGVEVGITANLDAALRAILKRPLGNEDPEQEKQYLWIDSLCINQEDIQERNAQVAMMSQIYGRASLVISWLGPADADSEVAIPLMHRLLSLQDTATEAGDTILQDGFSTEGMQEVVPIPETQYGSLARFLARRYFFRCWVLQEVVLAPALLILCGSTTLYIEELRRVALVVQSLREKHMYDPIGQALVLPSRLRFSFQHEQAILELCEHRVRKHCARPEANRFAFHQLLGLTRMSGCFDPRDKVYSMLGMVPKHAFGIEPDYSKSVEEVYSEAIRLWINETRCLNILSWVADKKSRTFPHFPSWVGEFNVNTNQQMLAFTTTLHTATLNSMSAPVEIDPKDFRALHVRGVQIDSIVELAQPWGWHGLGVGFDPLWTSMTLRLPPVYPTGQTRGEALIYTFIANEVNFRPVDEQADMQAFRDIVRRDTSFALIRQLHRVCWFTDLPDTGPSYNAAALPILRNLDSLAQTDLSGFIPSLSEVHSMEAATCSCAASLSHFDPNEPLINRDTRNGHCLYFEEVSSLARYDINDTSDMPPSGPNVPDANEWDSRFSGAMNQKMRHRRVARTEKGFLGLVADSAEVGDAVWLLQGARVPFVLRQVLGDAEAEKWEVVGDAYVHGAMRGEVWKE</sequence>
<reference evidence="2 3" key="1">
    <citation type="journal article" date="2018" name="Sci. Rep.">
        <title>Comparative genomics provides insights into the lifestyle and reveals functional heterogeneity of dark septate endophytic fungi.</title>
        <authorList>
            <person name="Knapp D.G."/>
            <person name="Nemeth J.B."/>
            <person name="Barry K."/>
            <person name="Hainaut M."/>
            <person name="Henrissat B."/>
            <person name="Johnson J."/>
            <person name="Kuo A."/>
            <person name="Lim J.H.P."/>
            <person name="Lipzen A."/>
            <person name="Nolan M."/>
            <person name="Ohm R.A."/>
            <person name="Tamas L."/>
            <person name="Grigoriev I.V."/>
            <person name="Spatafora J.W."/>
            <person name="Nagy L.G."/>
            <person name="Kovacs G.M."/>
        </authorList>
    </citation>
    <scope>NUCLEOTIDE SEQUENCE [LARGE SCALE GENOMIC DNA]</scope>
    <source>
        <strain evidence="2 3">DSE2036</strain>
    </source>
</reference>
<dbReference type="InterPro" id="IPR010730">
    <property type="entry name" value="HET"/>
</dbReference>
<feature type="domain" description="Heterokaryon incompatibility" evidence="1">
    <location>
        <begin position="43"/>
        <end position="216"/>
    </location>
</feature>
<feature type="non-terminal residue" evidence="2">
    <location>
        <position position="1"/>
    </location>
</feature>
<dbReference type="EMBL" id="KZ805362">
    <property type="protein sequence ID" value="PVI01136.1"/>
    <property type="molecule type" value="Genomic_DNA"/>
</dbReference>
<accession>A0A2V1DT09</accession>
<evidence type="ECO:0000259" key="1">
    <source>
        <dbReference type="Pfam" id="PF06985"/>
    </source>
</evidence>
<protein>
    <submittedName>
        <fullName evidence="2">HET-domain-containing protein</fullName>
    </submittedName>
</protein>
<dbReference type="OrthoDB" id="3548654at2759"/>
<evidence type="ECO:0000313" key="3">
    <source>
        <dbReference type="Proteomes" id="UP000244855"/>
    </source>
</evidence>
<name>A0A2V1DT09_9PLEO</name>
<dbReference type="PANTHER" id="PTHR24148:SF64">
    <property type="entry name" value="HETEROKARYON INCOMPATIBILITY DOMAIN-CONTAINING PROTEIN"/>
    <property type="match status" value="1"/>
</dbReference>
<gene>
    <name evidence="2" type="ORF">DM02DRAFT_488337</name>
</gene>
<organism evidence="2 3">
    <name type="scientific">Periconia macrospinosa</name>
    <dbReference type="NCBI Taxonomy" id="97972"/>
    <lineage>
        <taxon>Eukaryota</taxon>
        <taxon>Fungi</taxon>
        <taxon>Dikarya</taxon>
        <taxon>Ascomycota</taxon>
        <taxon>Pezizomycotina</taxon>
        <taxon>Dothideomycetes</taxon>
        <taxon>Pleosporomycetidae</taxon>
        <taxon>Pleosporales</taxon>
        <taxon>Massarineae</taxon>
        <taxon>Periconiaceae</taxon>
        <taxon>Periconia</taxon>
    </lineage>
</organism>
<dbReference type="Proteomes" id="UP000244855">
    <property type="component" value="Unassembled WGS sequence"/>
</dbReference>
<evidence type="ECO:0000313" key="2">
    <source>
        <dbReference type="EMBL" id="PVI01136.1"/>
    </source>
</evidence>